<protein>
    <recommendedName>
        <fullName evidence="3">DUF4468 domain-containing protein</fullName>
    </recommendedName>
</protein>
<gene>
    <name evidence="1" type="ORF">GCM10022406_17550</name>
</gene>
<accession>A0ABP7MZ92</accession>
<dbReference type="EMBL" id="BAABDH010000033">
    <property type="protein sequence ID" value="GAA3933358.1"/>
    <property type="molecule type" value="Genomic_DNA"/>
</dbReference>
<organism evidence="1 2">
    <name type="scientific">Hymenobacter algoricola</name>
    <dbReference type="NCBI Taxonomy" id="486267"/>
    <lineage>
        <taxon>Bacteria</taxon>
        <taxon>Pseudomonadati</taxon>
        <taxon>Bacteroidota</taxon>
        <taxon>Cytophagia</taxon>
        <taxon>Cytophagales</taxon>
        <taxon>Hymenobacteraceae</taxon>
        <taxon>Hymenobacter</taxon>
    </lineage>
</organism>
<dbReference type="Proteomes" id="UP001499909">
    <property type="component" value="Unassembled WGS sequence"/>
</dbReference>
<reference evidence="2" key="1">
    <citation type="journal article" date="2019" name="Int. J. Syst. Evol. Microbiol.">
        <title>The Global Catalogue of Microorganisms (GCM) 10K type strain sequencing project: providing services to taxonomists for standard genome sequencing and annotation.</title>
        <authorList>
            <consortium name="The Broad Institute Genomics Platform"/>
            <consortium name="The Broad Institute Genome Sequencing Center for Infectious Disease"/>
            <person name="Wu L."/>
            <person name="Ma J."/>
        </authorList>
    </citation>
    <scope>NUCLEOTIDE SEQUENCE [LARGE SCALE GENOMIC DNA]</scope>
    <source>
        <strain evidence="2">JCM 17214</strain>
    </source>
</reference>
<proteinExistence type="predicted"/>
<keyword evidence="2" id="KW-1185">Reference proteome</keyword>
<evidence type="ECO:0008006" key="3">
    <source>
        <dbReference type="Google" id="ProtNLM"/>
    </source>
</evidence>
<comment type="caution">
    <text evidence="1">The sequence shown here is derived from an EMBL/GenBank/DDBJ whole genome shotgun (WGS) entry which is preliminary data.</text>
</comment>
<evidence type="ECO:0000313" key="1">
    <source>
        <dbReference type="EMBL" id="GAA3933358.1"/>
    </source>
</evidence>
<sequence length="156" mass="17273">MLLLATAFTARAQTQPWPKNEYGQVVFEGAQAVAATEAEATRKQIQQRVLAWFSSHCADGRAANGGKLSGRGEFNGWGSLPALPVGQHTYRFRLGVGTYLRPDTLAYRIGEIQCVVEQNGKPRSIPLEELLKSRNPEQQQALAAFRKQLDEFVKSL</sequence>
<name>A0ABP7MZ92_9BACT</name>
<evidence type="ECO:0000313" key="2">
    <source>
        <dbReference type="Proteomes" id="UP001499909"/>
    </source>
</evidence>